<evidence type="ECO:0000313" key="2">
    <source>
        <dbReference type="Proteomes" id="UP000008142"/>
    </source>
</evidence>
<proteinExistence type="predicted"/>
<dbReference type="STRING" id="544711.F0UTB6"/>
<dbReference type="HOGENOM" id="CLU_1586016_0_0_1"/>
<dbReference type="OrthoDB" id="4179959at2759"/>
<organism evidence="2">
    <name type="scientific">Ajellomyces capsulatus (strain H88)</name>
    <name type="common">Darling's disease fungus</name>
    <name type="synonym">Histoplasma capsulatum</name>
    <dbReference type="NCBI Taxonomy" id="544711"/>
    <lineage>
        <taxon>Eukaryota</taxon>
        <taxon>Fungi</taxon>
        <taxon>Dikarya</taxon>
        <taxon>Ascomycota</taxon>
        <taxon>Pezizomycotina</taxon>
        <taxon>Eurotiomycetes</taxon>
        <taxon>Eurotiomycetidae</taxon>
        <taxon>Onygenales</taxon>
        <taxon>Ajellomycetaceae</taxon>
        <taxon>Histoplasma</taxon>
    </lineage>
</organism>
<reference evidence="2" key="1">
    <citation type="submission" date="2008-07" db="EMBL/GenBank/DDBJ databases">
        <title>Annotation of Ajellomyces capsulatus strain H88.</title>
        <authorList>
            <person name="Champion M."/>
            <person name="Cuomo C."/>
            <person name="Ma L.-J."/>
            <person name="Henn M.R."/>
            <person name="Sil A."/>
            <person name="Goldman B."/>
            <person name="Young S.K."/>
            <person name="Kodira C.D."/>
            <person name="Zeng Q."/>
            <person name="Koehrsen M."/>
            <person name="Alvarado L."/>
            <person name="Berlin A."/>
            <person name="Borenstein D."/>
            <person name="Chen Z."/>
            <person name="Engels R."/>
            <person name="Freedman E."/>
            <person name="Gellesch M."/>
            <person name="Goldberg J."/>
            <person name="Griggs A."/>
            <person name="Gujja S."/>
            <person name="Heiman D."/>
            <person name="Hepburn T."/>
            <person name="Howarth C."/>
            <person name="Jen D."/>
            <person name="Larson L."/>
            <person name="Lewis B."/>
            <person name="Mehta T."/>
            <person name="Park D."/>
            <person name="Pearson M."/>
            <person name="Roberts A."/>
            <person name="Saif S."/>
            <person name="Shea T."/>
            <person name="Shenoy N."/>
            <person name="Sisk P."/>
            <person name="Stolte C."/>
            <person name="Sykes S."/>
            <person name="Walk T."/>
            <person name="White J."/>
            <person name="Yandava C."/>
            <person name="Klein B."/>
            <person name="McEwen J.G."/>
            <person name="Puccia R."/>
            <person name="Goldman G.H."/>
            <person name="Felipe M.S."/>
            <person name="Nino-Vega G."/>
            <person name="San-Blas G."/>
            <person name="Taylor J."/>
            <person name="Mendoza L."/>
            <person name="Galagan J."/>
            <person name="Nusbaum C."/>
            <person name="Birren B."/>
        </authorList>
    </citation>
    <scope>NUCLEOTIDE SEQUENCE [LARGE SCALE GENOMIC DNA]</scope>
    <source>
        <strain evidence="2">H88</strain>
    </source>
</reference>
<protein>
    <submittedName>
        <fullName evidence="1">Uncharacterized protein</fullName>
    </submittedName>
</protein>
<gene>
    <name evidence="1" type="ORF">HCEG_08358</name>
</gene>
<accession>F0UTB6</accession>
<dbReference type="EMBL" id="DS990642">
    <property type="protein sequence ID" value="EGC49143.1"/>
    <property type="molecule type" value="Genomic_DNA"/>
</dbReference>
<dbReference type="AlphaFoldDB" id="F0UTB6"/>
<evidence type="ECO:0000313" key="1">
    <source>
        <dbReference type="EMBL" id="EGC49143.1"/>
    </source>
</evidence>
<sequence length="168" mass="18753">MEAIQLRDHVLICHTNRHPKVTESISPSEKSLLLKRHAASMSDTKNEGILRIFYGYGKLVELYAVQQLTIPVDNLDAFSGILRVLAGHLGDTFMSGFPVESPYLVLLWTSVYPLVLDRLVSGRGIPPALGVHTNISDLEFLHSLPRLEFEDEQEIISGPDFGPDVLQF</sequence>
<name>F0UTB6_AJEC8</name>
<dbReference type="OMA" id="LICHTNR"/>
<dbReference type="Proteomes" id="UP000008142">
    <property type="component" value="Unassembled WGS sequence"/>
</dbReference>